<sequence length="485" mass="54618">MNSRAVIESGILEKLIGEATEYDKKKAVETRKPKSWCKSISAFANTTGGALIFGISDEDEVIGLADAEGDAEKISEIIKQRLNPLPDFNLSFYKTKDGQKLIVLDVEKGEETPYYYCADGTTEAFVRIGNESVPATPTDLRKLVLRGKNSSFDSLISQYEASDYSFSKVREHYKIWTGRSMDEKEYESFGLVGSDGRLTNAGALLADESPIRYSRVFCTRWSGKTKSGGIVDALDHKEFSGSLISLLKDVESFIKNNSKTIWKKTDNSRLEFPEYVHRSYFEALVNALVHRDYMEHGSEVHVDIFDDRMEIYSPGGMVDGTKVQDRNIDRIPSRRRNPLLADIFDRLGYMERSGSGLGKILDGYENAANFIPGKEPEFYSDHTEFIVTFPNLNYGTQLIEGSAEKSAESAEKSADSQESLTKRQIEILEKMETGREYSAEEVADMIGLKAPRTRQLLVQLVDMDKVRMTAVTKNRRYIKIVSANK</sequence>
<dbReference type="Gene3D" id="3.30.565.60">
    <property type="match status" value="1"/>
</dbReference>
<dbReference type="PANTHER" id="PTHR30595">
    <property type="entry name" value="GLPR-RELATED TRANSCRIPTIONAL REPRESSOR"/>
    <property type="match status" value="1"/>
</dbReference>
<dbReference type="EMBL" id="ACIP02000001">
    <property type="protein sequence ID" value="EEP28941.1"/>
    <property type="molecule type" value="Genomic_DNA"/>
</dbReference>
<name>C4G8J4_9FIRM</name>
<organism evidence="2 3">
    <name type="scientific">Shuttleworthella satelles DSM 14600</name>
    <dbReference type="NCBI Taxonomy" id="626523"/>
    <lineage>
        <taxon>Bacteria</taxon>
        <taxon>Bacillati</taxon>
        <taxon>Bacillota</taxon>
        <taxon>Clostridia</taxon>
        <taxon>Lachnospirales</taxon>
        <taxon>Lachnospiraceae</taxon>
        <taxon>Shuttleworthella</taxon>
    </lineage>
</organism>
<dbReference type="HOGENOM" id="CLU_024970_1_0_9"/>
<proteinExistence type="predicted"/>
<evidence type="ECO:0000313" key="2">
    <source>
        <dbReference type="EMBL" id="EEP28941.1"/>
    </source>
</evidence>
<dbReference type="PANTHER" id="PTHR30595:SF6">
    <property type="entry name" value="SCHLAFEN ALBA-2 DOMAIN-CONTAINING PROTEIN"/>
    <property type="match status" value="1"/>
</dbReference>
<dbReference type="InterPro" id="IPR038475">
    <property type="entry name" value="RecG_C_sf"/>
</dbReference>
<protein>
    <submittedName>
        <fullName evidence="2">Divergent AAA domain protein</fullName>
    </submittedName>
</protein>
<feature type="domain" description="Schlafen AlbA-2" evidence="1">
    <location>
        <begin position="18"/>
        <end position="135"/>
    </location>
</feature>
<keyword evidence="3" id="KW-1185">Reference proteome</keyword>
<dbReference type="Pfam" id="PF04326">
    <property type="entry name" value="SLFN_AlbA_2"/>
    <property type="match status" value="1"/>
</dbReference>
<dbReference type="Pfam" id="PF13749">
    <property type="entry name" value="HATPase_c_4"/>
    <property type="match status" value="1"/>
</dbReference>
<evidence type="ECO:0000313" key="3">
    <source>
        <dbReference type="Proteomes" id="UP000003494"/>
    </source>
</evidence>
<reference evidence="2" key="1">
    <citation type="submission" date="2009-04" db="EMBL/GenBank/DDBJ databases">
        <authorList>
            <person name="Weinstock G."/>
            <person name="Sodergren E."/>
            <person name="Clifton S."/>
            <person name="Fulton L."/>
            <person name="Fulton B."/>
            <person name="Courtney L."/>
            <person name="Fronick C."/>
            <person name="Harrison M."/>
            <person name="Strong C."/>
            <person name="Farmer C."/>
            <person name="Delahaunty K."/>
            <person name="Markovic C."/>
            <person name="Hall O."/>
            <person name="Minx P."/>
            <person name="Tomlinson C."/>
            <person name="Mitreva M."/>
            <person name="Nelson J."/>
            <person name="Hou S."/>
            <person name="Wollam A."/>
            <person name="Pepin K.H."/>
            <person name="Johnson M."/>
            <person name="Bhonagiri V."/>
            <person name="Nash W.E."/>
            <person name="Warren W."/>
            <person name="Chinwalla A."/>
            <person name="Mardis E.R."/>
            <person name="Wilson R.K."/>
        </authorList>
    </citation>
    <scope>NUCLEOTIDE SEQUENCE [LARGE SCALE GENOMIC DNA]</scope>
    <source>
        <strain evidence="2">DSM 14600</strain>
    </source>
</reference>
<dbReference type="InterPro" id="IPR007421">
    <property type="entry name" value="Schlafen_AlbA_2_dom"/>
</dbReference>
<dbReference type="eggNOG" id="COG2865">
    <property type="taxonomic scope" value="Bacteria"/>
</dbReference>
<accession>C4G8J4</accession>
<gene>
    <name evidence="2" type="ORF">GCWU000342_00290</name>
</gene>
<evidence type="ECO:0000259" key="1">
    <source>
        <dbReference type="Pfam" id="PF04326"/>
    </source>
</evidence>
<dbReference type="Proteomes" id="UP000003494">
    <property type="component" value="Unassembled WGS sequence"/>
</dbReference>
<dbReference type="STRING" id="626523.GCWU000342_00290"/>
<comment type="caution">
    <text evidence="2">The sequence shown here is derived from an EMBL/GenBank/DDBJ whole genome shotgun (WGS) entry which is preliminary data.</text>
</comment>
<dbReference type="AlphaFoldDB" id="C4G8J4"/>
<dbReference type="Gene3D" id="3.30.950.30">
    <property type="entry name" value="Schlafen, AAA domain"/>
    <property type="match status" value="1"/>
</dbReference>
<dbReference type="RefSeq" id="WP_006905329.1">
    <property type="nucleotide sequence ID" value="NZ_GG665866.1"/>
</dbReference>
<dbReference type="InterPro" id="IPR038461">
    <property type="entry name" value="Schlafen_AlbA_2_dom_sf"/>
</dbReference>